<organism evidence="7 8">
    <name type="scientific">Paenibacillus endophyticus</name>
    <dbReference type="NCBI Taxonomy" id="1294268"/>
    <lineage>
        <taxon>Bacteria</taxon>
        <taxon>Bacillati</taxon>
        <taxon>Bacillota</taxon>
        <taxon>Bacilli</taxon>
        <taxon>Bacillales</taxon>
        <taxon>Paenibacillaceae</taxon>
        <taxon>Paenibacillus</taxon>
    </lineage>
</organism>
<dbReference type="PANTHER" id="PTHR12151">
    <property type="entry name" value="ELECTRON TRANSPORT PROTIN SCO1/SENC FAMILY MEMBER"/>
    <property type="match status" value="1"/>
</dbReference>
<evidence type="ECO:0000256" key="1">
    <source>
        <dbReference type="ARBA" id="ARBA00010996"/>
    </source>
</evidence>
<dbReference type="InterPro" id="IPR036249">
    <property type="entry name" value="Thioredoxin-like_sf"/>
</dbReference>
<dbReference type="Pfam" id="PF02630">
    <property type="entry name" value="SCO1-SenC"/>
    <property type="match status" value="1"/>
</dbReference>
<reference evidence="7 8" key="1">
    <citation type="submission" date="2020-08" db="EMBL/GenBank/DDBJ databases">
        <title>Genomic Encyclopedia of Type Strains, Phase III (KMG-III): the genomes of soil and plant-associated and newly described type strains.</title>
        <authorList>
            <person name="Whitman W."/>
        </authorList>
    </citation>
    <scope>NUCLEOTIDE SEQUENCE [LARGE SCALE GENOMIC DNA]</scope>
    <source>
        <strain evidence="7 8">CECT 8234</strain>
    </source>
</reference>
<dbReference type="PROSITE" id="PS51352">
    <property type="entry name" value="THIOREDOXIN_2"/>
    <property type="match status" value="1"/>
</dbReference>
<keyword evidence="4" id="KW-1015">Disulfide bond</keyword>
<dbReference type="InterPro" id="IPR003782">
    <property type="entry name" value="SCO1/SenC"/>
</dbReference>
<dbReference type="EMBL" id="JACHXW010000012">
    <property type="protein sequence ID" value="MBB3153830.1"/>
    <property type="molecule type" value="Genomic_DNA"/>
</dbReference>
<dbReference type="SUPFAM" id="SSF52833">
    <property type="entry name" value="Thioredoxin-like"/>
    <property type="match status" value="1"/>
</dbReference>
<evidence type="ECO:0000313" key="8">
    <source>
        <dbReference type="Proteomes" id="UP000518605"/>
    </source>
</evidence>
<dbReference type="Proteomes" id="UP000518605">
    <property type="component" value="Unassembled WGS sequence"/>
</dbReference>
<dbReference type="CDD" id="cd02968">
    <property type="entry name" value="SCO"/>
    <property type="match status" value="1"/>
</dbReference>
<accession>A0A7W5CA02</accession>
<evidence type="ECO:0000256" key="2">
    <source>
        <dbReference type="ARBA" id="ARBA00023008"/>
    </source>
</evidence>
<evidence type="ECO:0000256" key="3">
    <source>
        <dbReference type="PIRSR" id="PIRSR603782-1"/>
    </source>
</evidence>
<dbReference type="PANTHER" id="PTHR12151:SF25">
    <property type="entry name" value="LINALOOL DEHYDRATASE_ISOMERASE DOMAIN-CONTAINING PROTEIN"/>
    <property type="match status" value="1"/>
</dbReference>
<feature type="transmembrane region" description="Helical" evidence="5">
    <location>
        <begin position="6"/>
        <end position="26"/>
    </location>
</feature>
<feature type="binding site" evidence="3">
    <location>
        <position position="77"/>
    </location>
    <ligand>
        <name>Cu cation</name>
        <dbReference type="ChEBI" id="CHEBI:23378"/>
    </ligand>
</feature>
<dbReference type="RefSeq" id="WP_183566157.1">
    <property type="nucleotide sequence ID" value="NZ_CBCSLB010000012.1"/>
</dbReference>
<keyword evidence="5" id="KW-1133">Transmembrane helix</keyword>
<name>A0A7W5CA02_9BACL</name>
<feature type="disulfide bond" description="Redox-active" evidence="4">
    <location>
        <begin position="73"/>
        <end position="77"/>
    </location>
</feature>
<feature type="binding site" evidence="3">
    <location>
        <position position="73"/>
    </location>
    <ligand>
        <name>Cu cation</name>
        <dbReference type="ChEBI" id="CHEBI:23378"/>
    </ligand>
</feature>
<sequence>MIVKKANPFLITVIILVLSFLTYLFVTSQNSADRLPIVKAAPDFTLEQLDGSDFELKDNQGKVMLIEFMFTSCPDICPATTYNMVLLQDELIKQDSFGSKVQLVAITFDPNTDTPEVFQSYAKRMGIDQSGWRLLRGDEAYTIEKAKEYGIGIQKLDNNQYVHTVTSLMLVDANQQIRKIYRMGEEMDNTLILKDINRLLKEKI</sequence>
<dbReference type="Gene3D" id="3.40.30.10">
    <property type="entry name" value="Glutaredoxin"/>
    <property type="match status" value="1"/>
</dbReference>
<feature type="domain" description="Thioredoxin" evidence="6">
    <location>
        <begin position="35"/>
        <end position="201"/>
    </location>
</feature>
<protein>
    <submittedName>
        <fullName evidence="7">Protein SCO1/2</fullName>
    </submittedName>
</protein>
<keyword evidence="8" id="KW-1185">Reference proteome</keyword>
<evidence type="ECO:0000256" key="4">
    <source>
        <dbReference type="PIRSR" id="PIRSR603782-2"/>
    </source>
</evidence>
<dbReference type="AlphaFoldDB" id="A0A7W5CA02"/>
<proteinExistence type="inferred from homology"/>
<keyword evidence="3" id="KW-0479">Metal-binding</keyword>
<keyword evidence="2 3" id="KW-0186">Copper</keyword>
<keyword evidence="5" id="KW-0812">Transmembrane</keyword>
<comment type="caution">
    <text evidence="7">The sequence shown here is derived from an EMBL/GenBank/DDBJ whole genome shotgun (WGS) entry which is preliminary data.</text>
</comment>
<keyword evidence="5" id="KW-0472">Membrane</keyword>
<comment type="similarity">
    <text evidence="1">Belongs to the SCO1/2 family.</text>
</comment>
<gene>
    <name evidence="7" type="ORF">FHS16_003905</name>
</gene>
<evidence type="ECO:0000313" key="7">
    <source>
        <dbReference type="EMBL" id="MBB3153830.1"/>
    </source>
</evidence>
<dbReference type="InterPro" id="IPR013766">
    <property type="entry name" value="Thioredoxin_domain"/>
</dbReference>
<dbReference type="GO" id="GO:0046872">
    <property type="term" value="F:metal ion binding"/>
    <property type="evidence" value="ECO:0007669"/>
    <property type="project" value="UniProtKB-KW"/>
</dbReference>
<evidence type="ECO:0000259" key="6">
    <source>
        <dbReference type="PROSITE" id="PS51352"/>
    </source>
</evidence>
<evidence type="ECO:0000256" key="5">
    <source>
        <dbReference type="SAM" id="Phobius"/>
    </source>
</evidence>